<comment type="caution">
    <text evidence="3">The sequence shown here is derived from an EMBL/GenBank/DDBJ whole genome shotgun (WGS) entry which is preliminary data.</text>
</comment>
<keyword evidence="2" id="KW-1133">Transmembrane helix</keyword>
<keyword evidence="2" id="KW-0472">Membrane</keyword>
<evidence type="ECO:0000256" key="1">
    <source>
        <dbReference type="SAM" id="MobiDB-lite"/>
    </source>
</evidence>
<reference evidence="4" key="1">
    <citation type="journal article" date="2019" name="Int. J. Syst. Evol. Microbiol.">
        <title>The Global Catalogue of Microorganisms (GCM) 10K type strain sequencing project: providing services to taxonomists for standard genome sequencing and annotation.</title>
        <authorList>
            <consortium name="The Broad Institute Genomics Platform"/>
            <consortium name="The Broad Institute Genome Sequencing Center for Infectious Disease"/>
            <person name="Wu L."/>
            <person name="Ma J."/>
        </authorList>
    </citation>
    <scope>NUCLEOTIDE SEQUENCE [LARGE SCALE GENOMIC DNA]</scope>
    <source>
        <strain evidence="4">JCM 13249</strain>
    </source>
</reference>
<evidence type="ECO:0000313" key="3">
    <source>
        <dbReference type="EMBL" id="GAA1775306.1"/>
    </source>
</evidence>
<proteinExistence type="predicted"/>
<organism evidence="3 4">
    <name type="scientific">Luedemannella helvata</name>
    <dbReference type="NCBI Taxonomy" id="349315"/>
    <lineage>
        <taxon>Bacteria</taxon>
        <taxon>Bacillati</taxon>
        <taxon>Actinomycetota</taxon>
        <taxon>Actinomycetes</taxon>
        <taxon>Micromonosporales</taxon>
        <taxon>Micromonosporaceae</taxon>
        <taxon>Luedemannella</taxon>
    </lineage>
</organism>
<sequence length="462" mass="49656">MSGGQIGVAPAVLLVPVVVVGAAVVVGAGLAAALVIRTAQAGAETTGRALEELADAMERKADAQDQREAQARLWGLAASATVRTNQQILLLAARAEKAGVHVPLPGPFDLTGRQLADARDWVIDAERALADAWQQVERAETERTWHQLVAALPTPAGSAESAADLLAAFSVTLADRRRRGRGMTTTATSRPVQPKADEDAVRAEIDEILGRLDVDATAAEREEVIILAARAVKQRETGTSRTYLDALIRRVDESINRRAADRRDAAGWLTALEHPLVAGILADAAPPPPRPDVVERLRAVVRGDAELTAADRRDAGELLSWAQRQVERRRLLEVMAETLEAAGYTVTTGMRVQHTAALSVARESWRDEHDTTVWVDEAGGVRWRTKALSPDARAEASRCEDINETMRAVGHTLTAQGFDVDVAVPATPLPAIPAYQPSVHQSPEAETKPAARERSTTDEEGK</sequence>
<evidence type="ECO:0000313" key="4">
    <source>
        <dbReference type="Proteomes" id="UP001500655"/>
    </source>
</evidence>
<dbReference type="Proteomes" id="UP001500655">
    <property type="component" value="Unassembled WGS sequence"/>
</dbReference>
<dbReference type="RefSeq" id="WP_344087968.1">
    <property type="nucleotide sequence ID" value="NZ_BAAALS010000042.1"/>
</dbReference>
<accession>A0ABP4XAI9</accession>
<gene>
    <name evidence="3" type="ORF">GCM10009681_53610</name>
</gene>
<evidence type="ECO:0000256" key="2">
    <source>
        <dbReference type="SAM" id="Phobius"/>
    </source>
</evidence>
<name>A0ABP4XAI9_9ACTN</name>
<feature type="compositionally biased region" description="Basic and acidic residues" evidence="1">
    <location>
        <begin position="443"/>
        <end position="462"/>
    </location>
</feature>
<feature type="region of interest" description="Disordered" evidence="1">
    <location>
        <begin position="433"/>
        <end position="462"/>
    </location>
</feature>
<dbReference type="EMBL" id="BAAALS010000042">
    <property type="protein sequence ID" value="GAA1775306.1"/>
    <property type="molecule type" value="Genomic_DNA"/>
</dbReference>
<feature type="transmembrane region" description="Helical" evidence="2">
    <location>
        <begin position="12"/>
        <end position="36"/>
    </location>
</feature>
<feature type="region of interest" description="Disordered" evidence="1">
    <location>
        <begin position="179"/>
        <end position="198"/>
    </location>
</feature>
<protein>
    <submittedName>
        <fullName evidence="3">Uncharacterized protein</fullName>
    </submittedName>
</protein>
<keyword evidence="4" id="KW-1185">Reference proteome</keyword>
<keyword evidence="2" id="KW-0812">Transmembrane</keyword>